<dbReference type="RefSeq" id="XP_024370049.1">
    <property type="nucleotide sequence ID" value="XM_024514281.2"/>
</dbReference>
<feature type="domain" description="DUF3444" evidence="8">
    <location>
        <begin position="443"/>
        <end position="568"/>
    </location>
</feature>
<dbReference type="Proteomes" id="UP000006727">
    <property type="component" value="Chromosome 3"/>
</dbReference>
<evidence type="ECO:0000256" key="5">
    <source>
        <dbReference type="PROSITE-ProRule" id="PRU01016"/>
    </source>
</evidence>
<keyword evidence="2 5" id="KW-0489">Methyltransferase</keyword>
<feature type="active site" evidence="5">
    <location>
        <position position="173"/>
    </location>
</feature>
<evidence type="ECO:0000256" key="4">
    <source>
        <dbReference type="ARBA" id="ARBA00022691"/>
    </source>
</evidence>
<evidence type="ECO:0000313" key="11">
    <source>
        <dbReference type="Proteomes" id="UP000006727"/>
    </source>
</evidence>
<sequence>MDTFLAKIEELKREAERLKHTCRCVSTTPTGINKKTKRNIISYNNDNNGIIASPGGLFSNGITSSPCNIPGYKLDFEGPGGDGDWVTAFKADAGPWSGERLVVLSLFDGLGGIWQALTNLGIPFSGYSSEVLAPAIQVVKSRHPHVKHVGDVRKLNLSAIPEKVDLVVGGFPCQDLSIMGKKEGLHGSRSKLFFDLLRVLQIFKPKWFLVENVASMSWVDREEITRHLKVVPMELDSQEITASKRRRLYWTNIPHPPRLPRLRDHPSTSLQSCLEGALALEQKCGVVLCNNLYKGGGARLELVLDNTINKLRYIKQTEIELLMGYPRNYTNVVVRRTKITEKIIKAVRIPEKPTVALPKSSPPQTPSIRQLRKNRTSRTFFAPQVWERNPTRQESLKDLDRWFLLGNSFSVQVITYLTSSLLKSEVRFHGKAVNIVGSVREEELSAMEPGDVWALFNEHGRPNWYAVIQSRTGDRFSEIPDATGKRSITKLPLSIEMKYLEMTPAYAKDEVDEWNPQRGSGLLKLRDVVDIQDNWQAFSHRVTSYVKFENSYFVYPGNDEVWAVYHAETLSRYFVYVVESTIICARLLNDKPGQDEGFLARCLLLQKTTEHEVYLKTSKEVELSDIQPFCFRVPFHIKNEANLLKVEVSGVKSRQSMKADRETTAGYKRRKQGQGESDDDDDLDDVDNNSPEDVNADGTTAEEMLAEDEAIEVMNGGLEVVVALPDDIGDTNGGTH</sequence>
<keyword evidence="6" id="KW-0175">Coiled coil</keyword>
<evidence type="ECO:0000313" key="9">
    <source>
        <dbReference type="EMBL" id="PNR56979.1"/>
    </source>
</evidence>
<reference evidence="9 11" key="2">
    <citation type="journal article" date="2018" name="Plant J.">
        <title>The Physcomitrella patens chromosome-scale assembly reveals moss genome structure and evolution.</title>
        <authorList>
            <person name="Lang D."/>
            <person name="Ullrich K.K."/>
            <person name="Murat F."/>
            <person name="Fuchs J."/>
            <person name="Jenkins J."/>
            <person name="Haas F.B."/>
            <person name="Piednoel M."/>
            <person name="Gundlach H."/>
            <person name="Van Bel M."/>
            <person name="Meyberg R."/>
            <person name="Vives C."/>
            <person name="Morata J."/>
            <person name="Symeonidi A."/>
            <person name="Hiss M."/>
            <person name="Muchero W."/>
            <person name="Kamisugi Y."/>
            <person name="Saleh O."/>
            <person name="Blanc G."/>
            <person name="Decker E.L."/>
            <person name="van Gessel N."/>
            <person name="Grimwood J."/>
            <person name="Hayes R.D."/>
            <person name="Graham S.W."/>
            <person name="Gunter L.E."/>
            <person name="McDaniel S.F."/>
            <person name="Hoernstein S.N.W."/>
            <person name="Larsson A."/>
            <person name="Li F.W."/>
            <person name="Perroud P.F."/>
            <person name="Phillips J."/>
            <person name="Ranjan P."/>
            <person name="Rokshar D.S."/>
            <person name="Rothfels C.J."/>
            <person name="Schneider L."/>
            <person name="Shu S."/>
            <person name="Stevenson D.W."/>
            <person name="Thummler F."/>
            <person name="Tillich M."/>
            <person name="Villarreal Aguilar J.C."/>
            <person name="Widiez T."/>
            <person name="Wong G.K."/>
            <person name="Wymore A."/>
            <person name="Zhang Y."/>
            <person name="Zimmer A.D."/>
            <person name="Quatrano R.S."/>
            <person name="Mayer K.F.X."/>
            <person name="Goodstein D."/>
            <person name="Casacuberta J.M."/>
            <person name="Vandepoele K."/>
            <person name="Reski R."/>
            <person name="Cuming A.C."/>
            <person name="Tuskan G.A."/>
            <person name="Maumus F."/>
            <person name="Salse J."/>
            <person name="Schmutz J."/>
            <person name="Rensing S.A."/>
        </authorList>
    </citation>
    <scope>NUCLEOTIDE SEQUENCE [LARGE SCALE GENOMIC DNA]</scope>
    <source>
        <strain evidence="10 11">cv. Gransden 2004</strain>
    </source>
</reference>
<reference evidence="9 11" key="1">
    <citation type="journal article" date="2008" name="Science">
        <title>The Physcomitrella genome reveals evolutionary insights into the conquest of land by plants.</title>
        <authorList>
            <person name="Rensing S."/>
            <person name="Lang D."/>
            <person name="Zimmer A."/>
            <person name="Terry A."/>
            <person name="Salamov A."/>
            <person name="Shapiro H."/>
            <person name="Nishiyama T."/>
            <person name="Perroud P.-F."/>
            <person name="Lindquist E."/>
            <person name="Kamisugi Y."/>
            <person name="Tanahashi T."/>
            <person name="Sakakibara K."/>
            <person name="Fujita T."/>
            <person name="Oishi K."/>
            <person name="Shin-I T."/>
            <person name="Kuroki Y."/>
            <person name="Toyoda A."/>
            <person name="Suzuki Y."/>
            <person name="Hashimoto A."/>
            <person name="Yamaguchi K."/>
            <person name="Sugano A."/>
            <person name="Kohara Y."/>
            <person name="Fujiyama A."/>
            <person name="Anterola A."/>
            <person name="Aoki S."/>
            <person name="Ashton N."/>
            <person name="Barbazuk W.B."/>
            <person name="Barker E."/>
            <person name="Bennetzen J."/>
            <person name="Bezanilla M."/>
            <person name="Blankenship R."/>
            <person name="Cho S.H."/>
            <person name="Dutcher S."/>
            <person name="Estelle M."/>
            <person name="Fawcett J.A."/>
            <person name="Gundlach H."/>
            <person name="Hanada K."/>
            <person name="Heyl A."/>
            <person name="Hicks K.A."/>
            <person name="Hugh J."/>
            <person name="Lohr M."/>
            <person name="Mayer K."/>
            <person name="Melkozernov A."/>
            <person name="Murata T."/>
            <person name="Nelson D."/>
            <person name="Pils B."/>
            <person name="Prigge M."/>
            <person name="Reiss B."/>
            <person name="Renner T."/>
            <person name="Rombauts S."/>
            <person name="Rushton P."/>
            <person name="Sanderfoot A."/>
            <person name="Schween G."/>
            <person name="Shiu S.-H."/>
            <person name="Stueber K."/>
            <person name="Theodoulou F.L."/>
            <person name="Tu H."/>
            <person name="Van de Peer Y."/>
            <person name="Verrier P.J."/>
            <person name="Waters E."/>
            <person name="Wood A."/>
            <person name="Yang L."/>
            <person name="Cove D."/>
            <person name="Cuming A."/>
            <person name="Hasebe M."/>
            <person name="Lucas S."/>
            <person name="Mishler D.B."/>
            <person name="Reski R."/>
            <person name="Grigoriev I."/>
            <person name="Quatrano R.S."/>
            <person name="Boore J.L."/>
        </authorList>
    </citation>
    <scope>NUCLEOTIDE SEQUENCE [LARGE SCALE GENOMIC DNA]</scope>
    <source>
        <strain evidence="10 11">cv. Gransden 2004</strain>
    </source>
</reference>
<dbReference type="PaxDb" id="3218-PP1S1_561V6.1"/>
<accession>A0A2K1KT84</accession>
<dbReference type="GeneID" id="112279643"/>
<gene>
    <name evidence="10" type="primary">LOC112279643</name>
    <name evidence="9" type="ORF">PHYPA_003972</name>
</gene>
<keyword evidence="11" id="KW-1185">Reference proteome</keyword>
<dbReference type="EnsemblPlants" id="Pp3c3_3540V3.2">
    <property type="protein sequence ID" value="Pp3c3_3540V3.2"/>
    <property type="gene ID" value="Pp3c3_3540"/>
</dbReference>
<dbReference type="Pfam" id="PF00145">
    <property type="entry name" value="DNA_methylase"/>
    <property type="match status" value="1"/>
</dbReference>
<dbReference type="EnsemblPlants" id="Pp3c3_3540V3.1">
    <property type="protein sequence ID" value="Pp3c3_3540V3.1"/>
    <property type="gene ID" value="Pp3c3_3540"/>
</dbReference>
<dbReference type="EMBL" id="ABEU02000003">
    <property type="protein sequence ID" value="PNR56979.1"/>
    <property type="molecule type" value="Genomic_DNA"/>
</dbReference>
<evidence type="ECO:0000313" key="10">
    <source>
        <dbReference type="EnsemblPlants" id="Pp3c3_3540V3.1"/>
    </source>
</evidence>
<dbReference type="GO" id="GO:0005634">
    <property type="term" value="C:nucleus"/>
    <property type="evidence" value="ECO:0000318"/>
    <property type="project" value="GO_Central"/>
</dbReference>
<evidence type="ECO:0000256" key="7">
    <source>
        <dbReference type="SAM" id="MobiDB-lite"/>
    </source>
</evidence>
<feature type="coiled-coil region" evidence="6">
    <location>
        <begin position="1"/>
        <end position="28"/>
    </location>
</feature>
<dbReference type="Gramene" id="Pp3c3_3540V3.1">
    <property type="protein sequence ID" value="Pp3c3_3540V3.1"/>
    <property type="gene ID" value="Pp3c3_3540"/>
</dbReference>
<dbReference type="PROSITE" id="PS51679">
    <property type="entry name" value="SAM_MT_C5"/>
    <property type="match status" value="1"/>
</dbReference>
<dbReference type="AlphaFoldDB" id="A0A2K1KT84"/>
<evidence type="ECO:0000256" key="6">
    <source>
        <dbReference type="SAM" id="Coils"/>
    </source>
</evidence>
<dbReference type="GO" id="GO:0003886">
    <property type="term" value="F:DNA (cytosine-5-)-methyltransferase activity"/>
    <property type="evidence" value="ECO:0007669"/>
    <property type="project" value="UniProtKB-EC"/>
</dbReference>
<dbReference type="Gramene" id="Pp3c3_3540V3.2">
    <property type="protein sequence ID" value="Pp3c3_3540V3.2"/>
    <property type="gene ID" value="Pp3c3_3540"/>
</dbReference>
<evidence type="ECO:0000256" key="2">
    <source>
        <dbReference type="ARBA" id="ARBA00022603"/>
    </source>
</evidence>
<dbReference type="GO" id="GO:0032259">
    <property type="term" value="P:methylation"/>
    <property type="evidence" value="ECO:0007669"/>
    <property type="project" value="UniProtKB-KW"/>
</dbReference>
<comment type="similarity">
    <text evidence="5">Belongs to the class I-like SAM-binding methyltransferase superfamily. C5-methyltransferase family.</text>
</comment>
<organism evidence="9">
    <name type="scientific">Physcomitrium patens</name>
    <name type="common">Spreading-leaved earth moss</name>
    <name type="synonym">Physcomitrella patens</name>
    <dbReference type="NCBI Taxonomy" id="3218"/>
    <lineage>
        <taxon>Eukaryota</taxon>
        <taxon>Viridiplantae</taxon>
        <taxon>Streptophyta</taxon>
        <taxon>Embryophyta</taxon>
        <taxon>Bryophyta</taxon>
        <taxon>Bryophytina</taxon>
        <taxon>Bryopsida</taxon>
        <taxon>Funariidae</taxon>
        <taxon>Funariales</taxon>
        <taxon>Funariaceae</taxon>
        <taxon>Physcomitrium</taxon>
    </lineage>
</organism>
<keyword evidence="4 5" id="KW-0949">S-adenosyl-L-methionine</keyword>
<evidence type="ECO:0000256" key="1">
    <source>
        <dbReference type="ARBA" id="ARBA00011975"/>
    </source>
</evidence>
<dbReference type="SMR" id="A0A2K1KT84"/>
<dbReference type="Gene3D" id="3.40.50.150">
    <property type="entry name" value="Vaccinia Virus protein VP39"/>
    <property type="match status" value="1"/>
</dbReference>
<name>A0A2K1KT84_PHYPA</name>
<feature type="compositionally biased region" description="Acidic residues" evidence="7">
    <location>
        <begin position="676"/>
        <end position="687"/>
    </location>
</feature>
<evidence type="ECO:0000256" key="3">
    <source>
        <dbReference type="ARBA" id="ARBA00022679"/>
    </source>
</evidence>
<dbReference type="PROSITE" id="PS00094">
    <property type="entry name" value="C5_MTASE_1"/>
    <property type="match status" value="1"/>
</dbReference>
<dbReference type="InterPro" id="IPR018117">
    <property type="entry name" value="C5_DNA_meth_AS"/>
</dbReference>
<protein>
    <recommendedName>
        <fullName evidence="1">DNA (cytosine-5-)-methyltransferase</fullName>
        <ecNumber evidence="1">2.1.1.37</ecNumber>
    </recommendedName>
</protein>
<dbReference type="PANTHER" id="PTHR23068">
    <property type="entry name" value="DNA CYTOSINE-5- -METHYLTRANSFERASE 3-RELATED"/>
    <property type="match status" value="1"/>
</dbReference>
<keyword evidence="3 5" id="KW-0808">Transferase</keyword>
<proteinExistence type="inferred from homology"/>
<dbReference type="InterPro" id="IPR050390">
    <property type="entry name" value="C5-Methyltransferase"/>
</dbReference>
<evidence type="ECO:0000259" key="8">
    <source>
        <dbReference type="Pfam" id="PF11926"/>
    </source>
</evidence>
<reference evidence="10" key="3">
    <citation type="submission" date="2020-12" db="UniProtKB">
        <authorList>
            <consortium name="EnsemblPlants"/>
        </authorList>
    </citation>
    <scope>IDENTIFICATION</scope>
</reference>
<feature type="region of interest" description="Disordered" evidence="7">
    <location>
        <begin position="655"/>
        <end position="706"/>
    </location>
</feature>
<dbReference type="OrthoDB" id="641149at2759"/>
<dbReference type="InterPro" id="IPR024593">
    <property type="entry name" value="DUF3444"/>
</dbReference>
<dbReference type="EC" id="2.1.1.37" evidence="1"/>
<dbReference type="SUPFAM" id="SSF53335">
    <property type="entry name" value="S-adenosyl-L-methionine-dependent methyltransferases"/>
    <property type="match status" value="1"/>
</dbReference>
<dbReference type="STRING" id="3218.A0A2K1KT84"/>
<dbReference type="InterPro" id="IPR029063">
    <property type="entry name" value="SAM-dependent_MTases_sf"/>
</dbReference>
<feature type="region of interest" description="Disordered" evidence="7">
    <location>
        <begin position="354"/>
        <end position="373"/>
    </location>
</feature>
<dbReference type="InterPro" id="IPR001525">
    <property type="entry name" value="C5_MeTfrase"/>
</dbReference>
<dbReference type="Pfam" id="PF11926">
    <property type="entry name" value="DUF3444"/>
    <property type="match status" value="1"/>
</dbReference>
<dbReference type="PANTHER" id="PTHR23068:SF52">
    <property type="entry name" value="DUF3444 DOMAIN-CONTAINING PROTEIN"/>
    <property type="match status" value="1"/>
</dbReference>